<dbReference type="GO" id="GO:0008483">
    <property type="term" value="F:transaminase activity"/>
    <property type="evidence" value="ECO:0007669"/>
    <property type="project" value="UniProtKB-KW"/>
</dbReference>
<keyword evidence="4" id="KW-0663">Pyridoxal phosphate</keyword>
<evidence type="ECO:0000256" key="2">
    <source>
        <dbReference type="ARBA" id="ARBA00022576"/>
    </source>
</evidence>
<evidence type="ECO:0000313" key="7">
    <source>
        <dbReference type="Proteomes" id="UP001316184"/>
    </source>
</evidence>
<dbReference type="InterPro" id="IPR015421">
    <property type="entry name" value="PyrdxlP-dep_Trfase_major"/>
</dbReference>
<keyword evidence="7" id="KW-1185">Reference proteome</keyword>
<dbReference type="InterPro" id="IPR015422">
    <property type="entry name" value="PyrdxlP-dep_Trfase_small"/>
</dbReference>
<gene>
    <name evidence="6" type="ORF">NQV15_08135</name>
</gene>
<sequence>MFNYATGPVEMTEAEVHALGSGPPNSHMADGQALIADTLRTLRQVLRVPDEFDLFMMPGSIRQALDVVMSVAAEPTGEVVALSTGYWGEFIADLLRNHVGAQRVTSVTSLEGVGAESVALVTAVHMETETGQMQPLGELARFRSAGARTLVDAACTLPTHDLDYDLADIIVLGSHKCLGGPAGLGIVLVRKDMPLIGDWTVEAYRADGVARAAGHSLPTPLVTYPIQVVAALRSAIDRLLDPEAAQRRFAAARHLRDELSRRGFAVWATEAASSTVTRVDLAAEIDVDAFRSSLAAQGYFVIGNVGASSGGSIRIGTMSDPQVDKGNLDRLLDALEQARAATSPLDTEGAST</sequence>
<accession>A0ABY5MH99</accession>
<evidence type="ECO:0000259" key="5">
    <source>
        <dbReference type="Pfam" id="PF00266"/>
    </source>
</evidence>
<dbReference type="RefSeq" id="WP_232399321.1">
    <property type="nucleotide sequence ID" value="NZ_CP102173.1"/>
</dbReference>
<dbReference type="InterPro" id="IPR000192">
    <property type="entry name" value="Aminotrans_V_dom"/>
</dbReference>
<dbReference type="Gene3D" id="3.90.1150.10">
    <property type="entry name" value="Aspartate Aminotransferase, domain 1"/>
    <property type="match status" value="1"/>
</dbReference>
<keyword evidence="2 6" id="KW-0032">Aminotransferase</keyword>
<evidence type="ECO:0000256" key="1">
    <source>
        <dbReference type="ARBA" id="ARBA00001933"/>
    </source>
</evidence>
<protein>
    <submittedName>
        <fullName evidence="6">Aminotransferase class V-fold PLP-dependent enzyme</fullName>
    </submittedName>
</protein>
<organism evidence="6 7">
    <name type="scientific">Aeromicrobium wangtongii</name>
    <dbReference type="NCBI Taxonomy" id="2969247"/>
    <lineage>
        <taxon>Bacteria</taxon>
        <taxon>Bacillati</taxon>
        <taxon>Actinomycetota</taxon>
        <taxon>Actinomycetes</taxon>
        <taxon>Propionibacteriales</taxon>
        <taxon>Nocardioidaceae</taxon>
        <taxon>Aeromicrobium</taxon>
    </lineage>
</organism>
<dbReference type="Pfam" id="PF00266">
    <property type="entry name" value="Aminotran_5"/>
    <property type="match status" value="1"/>
</dbReference>
<evidence type="ECO:0000256" key="3">
    <source>
        <dbReference type="ARBA" id="ARBA00022679"/>
    </source>
</evidence>
<reference evidence="6 7" key="1">
    <citation type="submission" date="2022-08" db="EMBL/GenBank/DDBJ databases">
        <title>novel species in genus Aeromicrobium.</title>
        <authorList>
            <person name="Ye L."/>
        </authorList>
    </citation>
    <scope>NUCLEOTIDE SEQUENCE [LARGE SCALE GENOMIC DNA]</scope>
    <source>
        <strain evidence="7">zg-Y1379</strain>
    </source>
</reference>
<name>A0ABY5MH99_9ACTN</name>
<dbReference type="Gene3D" id="3.40.640.10">
    <property type="entry name" value="Type I PLP-dependent aspartate aminotransferase-like (Major domain)"/>
    <property type="match status" value="1"/>
</dbReference>
<dbReference type="EMBL" id="CP102173">
    <property type="protein sequence ID" value="UUP15266.1"/>
    <property type="molecule type" value="Genomic_DNA"/>
</dbReference>
<dbReference type="Proteomes" id="UP001316184">
    <property type="component" value="Chromosome"/>
</dbReference>
<evidence type="ECO:0000256" key="4">
    <source>
        <dbReference type="ARBA" id="ARBA00022898"/>
    </source>
</evidence>
<proteinExistence type="predicted"/>
<keyword evidence="3" id="KW-0808">Transferase</keyword>
<dbReference type="PANTHER" id="PTHR21152:SF24">
    <property type="entry name" value="ALANINE--GLYOXYLATE AMINOTRANSFERASE 1"/>
    <property type="match status" value="1"/>
</dbReference>
<dbReference type="SUPFAM" id="SSF53383">
    <property type="entry name" value="PLP-dependent transferases"/>
    <property type="match status" value="1"/>
</dbReference>
<comment type="cofactor">
    <cofactor evidence="1">
        <name>pyridoxal 5'-phosphate</name>
        <dbReference type="ChEBI" id="CHEBI:597326"/>
    </cofactor>
</comment>
<feature type="domain" description="Aminotransferase class V" evidence="5">
    <location>
        <begin position="101"/>
        <end position="193"/>
    </location>
</feature>
<dbReference type="PANTHER" id="PTHR21152">
    <property type="entry name" value="AMINOTRANSFERASE CLASS V"/>
    <property type="match status" value="1"/>
</dbReference>
<dbReference type="InterPro" id="IPR015424">
    <property type="entry name" value="PyrdxlP-dep_Trfase"/>
</dbReference>
<evidence type="ECO:0000313" key="6">
    <source>
        <dbReference type="EMBL" id="UUP15266.1"/>
    </source>
</evidence>